<protein>
    <recommendedName>
        <fullName evidence="1">Chromo domain-containing protein</fullName>
    </recommendedName>
</protein>
<organism evidence="2">
    <name type="scientific">Tanacetum cinerariifolium</name>
    <name type="common">Dalmatian daisy</name>
    <name type="synonym">Chrysanthemum cinerariifolium</name>
    <dbReference type="NCBI Taxonomy" id="118510"/>
    <lineage>
        <taxon>Eukaryota</taxon>
        <taxon>Viridiplantae</taxon>
        <taxon>Streptophyta</taxon>
        <taxon>Embryophyta</taxon>
        <taxon>Tracheophyta</taxon>
        <taxon>Spermatophyta</taxon>
        <taxon>Magnoliopsida</taxon>
        <taxon>eudicotyledons</taxon>
        <taxon>Gunneridae</taxon>
        <taxon>Pentapetalae</taxon>
        <taxon>asterids</taxon>
        <taxon>campanulids</taxon>
        <taxon>Asterales</taxon>
        <taxon>Asteraceae</taxon>
        <taxon>Asteroideae</taxon>
        <taxon>Anthemideae</taxon>
        <taxon>Anthemidinae</taxon>
        <taxon>Tanacetum</taxon>
    </lineage>
</organism>
<proteinExistence type="predicted"/>
<dbReference type="InterPro" id="IPR000953">
    <property type="entry name" value="Chromo/chromo_shadow_dom"/>
</dbReference>
<comment type="caution">
    <text evidence="2">The sequence shown here is derived from an EMBL/GenBank/DDBJ whole genome shotgun (WGS) entry which is preliminary data.</text>
</comment>
<dbReference type="PROSITE" id="PS50013">
    <property type="entry name" value="CHROMO_2"/>
    <property type="match status" value="1"/>
</dbReference>
<name>A0A699IL48_TANCI</name>
<dbReference type="EMBL" id="BKCJ010315616">
    <property type="protein sequence ID" value="GEZ72822.1"/>
    <property type="molecule type" value="Genomic_DNA"/>
</dbReference>
<evidence type="ECO:0000313" key="2">
    <source>
        <dbReference type="EMBL" id="GEZ72822.1"/>
    </source>
</evidence>
<gene>
    <name evidence="2" type="ORF">Tci_544795</name>
</gene>
<sequence>MIQTPVLALPDFQKTSIMETYAFGVGIGAMLLQEGIPKSQGKSVIFMVVDSLSKRNSFKMGLLPHCKEDGLLSVEPERITDRRIGKLNNKAAVYVLVKWFNHNDEDATWELAEDLIRGFLIFLLILKDEDLLKANGLS</sequence>
<dbReference type="AlphaFoldDB" id="A0A699IL48"/>
<accession>A0A699IL48</accession>
<dbReference type="Gene3D" id="2.40.50.40">
    <property type="match status" value="1"/>
</dbReference>
<evidence type="ECO:0000259" key="1">
    <source>
        <dbReference type="PROSITE" id="PS50013"/>
    </source>
</evidence>
<dbReference type="InterPro" id="IPR016197">
    <property type="entry name" value="Chromo-like_dom_sf"/>
</dbReference>
<feature type="domain" description="Chromo" evidence="1">
    <location>
        <begin position="74"/>
        <end position="115"/>
    </location>
</feature>
<dbReference type="SUPFAM" id="SSF54160">
    <property type="entry name" value="Chromo domain-like"/>
    <property type="match status" value="1"/>
</dbReference>
<dbReference type="Pfam" id="PF00385">
    <property type="entry name" value="Chromo"/>
    <property type="match status" value="1"/>
</dbReference>
<dbReference type="CDD" id="cd00024">
    <property type="entry name" value="CD_CSD"/>
    <property type="match status" value="1"/>
</dbReference>
<dbReference type="InterPro" id="IPR023780">
    <property type="entry name" value="Chromo_domain"/>
</dbReference>
<reference evidence="2" key="1">
    <citation type="journal article" date="2019" name="Sci. Rep.">
        <title>Draft genome of Tanacetum cinerariifolium, the natural source of mosquito coil.</title>
        <authorList>
            <person name="Yamashiro T."/>
            <person name="Shiraishi A."/>
            <person name="Satake H."/>
            <person name="Nakayama K."/>
        </authorList>
    </citation>
    <scope>NUCLEOTIDE SEQUENCE</scope>
</reference>